<dbReference type="PROSITE" id="PS51257">
    <property type="entry name" value="PROKAR_LIPOPROTEIN"/>
    <property type="match status" value="1"/>
</dbReference>
<dbReference type="RefSeq" id="WP_131863354.1">
    <property type="nucleotide sequence ID" value="NZ_SMCR01000001.1"/>
</dbReference>
<dbReference type="OrthoDB" id="6505269at2"/>
<gene>
    <name evidence="2" type="ORF">EDC52_101149</name>
</gene>
<comment type="caution">
    <text evidence="2">The sequence shown here is derived from an EMBL/GenBank/DDBJ whole genome shotgun (WGS) entry which is preliminary data.</text>
</comment>
<dbReference type="AlphaFoldDB" id="A0A4R3Z3T4"/>
<evidence type="ECO:0008006" key="4">
    <source>
        <dbReference type="Google" id="ProtNLM"/>
    </source>
</evidence>
<accession>A0A4R3Z3T4</accession>
<sequence length="141" mass="14574">MVIRYSLAAMTTVVALTGCVKQPTAENPTPDFTTGSTLVTVTHVPARTADGATVFVTVDGDDAGALPIGESMNLHVPAGSHQVGGYARSFIGRVTIPSVEVTTTPAAPKHIAYSVNKSKPTFLETPQAAQPESRTAEAPQG</sequence>
<evidence type="ECO:0000313" key="2">
    <source>
        <dbReference type="EMBL" id="TCV99812.1"/>
    </source>
</evidence>
<proteinExistence type="predicted"/>
<organism evidence="2 3">
    <name type="scientific">Biostraticola tofi</name>
    <dbReference type="NCBI Taxonomy" id="466109"/>
    <lineage>
        <taxon>Bacteria</taxon>
        <taxon>Pseudomonadati</taxon>
        <taxon>Pseudomonadota</taxon>
        <taxon>Gammaproteobacteria</taxon>
        <taxon>Enterobacterales</taxon>
        <taxon>Bruguierivoracaceae</taxon>
        <taxon>Biostraticola</taxon>
    </lineage>
</organism>
<keyword evidence="3" id="KW-1185">Reference proteome</keyword>
<evidence type="ECO:0000256" key="1">
    <source>
        <dbReference type="SAM" id="MobiDB-lite"/>
    </source>
</evidence>
<feature type="region of interest" description="Disordered" evidence="1">
    <location>
        <begin position="122"/>
        <end position="141"/>
    </location>
</feature>
<dbReference type="EMBL" id="SMCR01000001">
    <property type="protein sequence ID" value="TCV99812.1"/>
    <property type="molecule type" value="Genomic_DNA"/>
</dbReference>
<name>A0A4R3Z3T4_9GAMM</name>
<evidence type="ECO:0000313" key="3">
    <source>
        <dbReference type="Proteomes" id="UP000295719"/>
    </source>
</evidence>
<reference evidence="2 3" key="1">
    <citation type="submission" date="2019-03" db="EMBL/GenBank/DDBJ databases">
        <title>Genomic Encyclopedia of Type Strains, Phase IV (KMG-IV): sequencing the most valuable type-strain genomes for metagenomic binning, comparative biology and taxonomic classification.</title>
        <authorList>
            <person name="Goeker M."/>
        </authorList>
    </citation>
    <scope>NUCLEOTIDE SEQUENCE [LARGE SCALE GENOMIC DNA]</scope>
    <source>
        <strain evidence="2 3">DSM 19580</strain>
    </source>
</reference>
<protein>
    <recommendedName>
        <fullName evidence="4">Lipoprotein</fullName>
    </recommendedName>
</protein>
<dbReference type="Proteomes" id="UP000295719">
    <property type="component" value="Unassembled WGS sequence"/>
</dbReference>